<reference evidence="1 2" key="2">
    <citation type="journal article" date="2019" name="G3 (Bethesda)">
        <title>Hybrid Assembly of the Genome of the Entomopathogenic Nematode Steinernema carpocapsae Identifies the X-Chromosome.</title>
        <authorList>
            <person name="Serra L."/>
            <person name="Macchietto M."/>
            <person name="Macias-Munoz A."/>
            <person name="McGill C.J."/>
            <person name="Rodriguez I.M."/>
            <person name="Rodriguez B."/>
            <person name="Murad R."/>
            <person name="Mortazavi A."/>
        </authorList>
    </citation>
    <scope>NUCLEOTIDE SEQUENCE [LARGE SCALE GENOMIC DNA]</scope>
    <source>
        <strain evidence="1 2">ALL</strain>
    </source>
</reference>
<dbReference type="EMBL" id="AZBU02000002">
    <property type="protein sequence ID" value="TKR96542.1"/>
    <property type="molecule type" value="Genomic_DNA"/>
</dbReference>
<proteinExistence type="predicted"/>
<name>A0A4U5PIN6_STECR</name>
<keyword evidence="2" id="KW-1185">Reference proteome</keyword>
<accession>A0A4U5PIN6</accession>
<comment type="caution">
    <text evidence="1">The sequence shown here is derived from an EMBL/GenBank/DDBJ whole genome shotgun (WGS) entry which is preliminary data.</text>
</comment>
<dbReference type="Proteomes" id="UP000298663">
    <property type="component" value="Unassembled WGS sequence"/>
</dbReference>
<protein>
    <submittedName>
        <fullName evidence="1">Uncharacterized protein</fullName>
    </submittedName>
</protein>
<organism evidence="1 2">
    <name type="scientific">Steinernema carpocapsae</name>
    <name type="common">Entomopathogenic nematode</name>
    <dbReference type="NCBI Taxonomy" id="34508"/>
    <lineage>
        <taxon>Eukaryota</taxon>
        <taxon>Metazoa</taxon>
        <taxon>Ecdysozoa</taxon>
        <taxon>Nematoda</taxon>
        <taxon>Chromadorea</taxon>
        <taxon>Rhabditida</taxon>
        <taxon>Tylenchina</taxon>
        <taxon>Panagrolaimomorpha</taxon>
        <taxon>Strongyloidoidea</taxon>
        <taxon>Steinernematidae</taxon>
        <taxon>Steinernema</taxon>
    </lineage>
</organism>
<gene>
    <name evidence="1" type="ORF">L596_010544</name>
</gene>
<evidence type="ECO:0000313" key="1">
    <source>
        <dbReference type="EMBL" id="TKR96542.1"/>
    </source>
</evidence>
<evidence type="ECO:0000313" key="2">
    <source>
        <dbReference type="Proteomes" id="UP000298663"/>
    </source>
</evidence>
<dbReference type="AlphaFoldDB" id="A0A4U5PIN6"/>
<sequence>MATNSICVANVFLRVEKRFSGVAGHFLPVQDSNVTLPLVENGNTWKCSTNVSYAIRALDITNIAKIGNLACVLAFDLPDLWLTSTLTLS</sequence>
<reference evidence="1 2" key="1">
    <citation type="journal article" date="2015" name="Genome Biol.">
        <title>Comparative genomics of Steinernema reveals deeply conserved gene regulatory networks.</title>
        <authorList>
            <person name="Dillman A.R."/>
            <person name="Macchietto M."/>
            <person name="Porter C.F."/>
            <person name="Rogers A."/>
            <person name="Williams B."/>
            <person name="Antoshechkin I."/>
            <person name="Lee M.M."/>
            <person name="Goodwin Z."/>
            <person name="Lu X."/>
            <person name="Lewis E.E."/>
            <person name="Goodrich-Blair H."/>
            <person name="Stock S.P."/>
            <person name="Adams B.J."/>
            <person name="Sternberg P.W."/>
            <person name="Mortazavi A."/>
        </authorList>
    </citation>
    <scope>NUCLEOTIDE SEQUENCE [LARGE SCALE GENOMIC DNA]</scope>
    <source>
        <strain evidence="1 2">ALL</strain>
    </source>
</reference>